<dbReference type="InterPro" id="IPR036388">
    <property type="entry name" value="WH-like_DNA-bd_sf"/>
</dbReference>
<proteinExistence type="predicted"/>
<reference evidence="2" key="1">
    <citation type="journal article" date="2019" name="Int. J. Syst. Evol. Microbiol.">
        <title>The Global Catalogue of Microorganisms (GCM) 10K type strain sequencing project: providing services to taxonomists for standard genome sequencing and annotation.</title>
        <authorList>
            <consortium name="The Broad Institute Genomics Platform"/>
            <consortium name="The Broad Institute Genome Sequencing Center for Infectious Disease"/>
            <person name="Wu L."/>
            <person name="Ma J."/>
        </authorList>
    </citation>
    <scope>NUCLEOTIDE SEQUENCE [LARGE SCALE GENOMIC DNA]</scope>
    <source>
        <strain evidence="2">KACC 12634</strain>
    </source>
</reference>
<accession>A0ABW2D5A4</accession>
<organism evidence="1 2">
    <name type="scientific">Glycomyces mayteni</name>
    <dbReference type="NCBI Taxonomy" id="543887"/>
    <lineage>
        <taxon>Bacteria</taxon>
        <taxon>Bacillati</taxon>
        <taxon>Actinomycetota</taxon>
        <taxon>Actinomycetes</taxon>
        <taxon>Glycomycetales</taxon>
        <taxon>Glycomycetaceae</taxon>
        <taxon>Glycomyces</taxon>
    </lineage>
</organism>
<keyword evidence="2" id="KW-1185">Reference proteome</keyword>
<dbReference type="Proteomes" id="UP001596470">
    <property type="component" value="Unassembled WGS sequence"/>
</dbReference>
<sequence>MGAITSPSRQREIEFRVFGPTPILLEGQAVEVRSGGPRELLTMMLLNRYHVVPDWLFLRAMPPEDLRHDREPLVRYETELRTALAGTGVEVVRYRSFPGSSARFDATLRDLLAVGSVEDLRGPGFQLVGPVMVDLNLCGDLIVRAFEARHAETADQLLASAAAVVEGTPLTGLAGEFFDRQRERLRDARKLVQDLARSRREQSTREMDEVWNGLASTLRSNPFVLRWDEQSRRARQNYRLRRYHEHRADALDWFAASAGSPAAVLPVAIFLGDGTAALATQAALEQLLDETGVDVFHREPPVQGSWFRKLWARGRAETAHLTAEQIAAELERKIRIEVFDKAQAQIDHQQATGAAALIASLQGEERACIQVGSLLVIKANGAIVAKNLTQYQLAWLERNQTLLRDPEGLVKGLETLSSQSAVMAELPPASTES</sequence>
<evidence type="ECO:0000313" key="2">
    <source>
        <dbReference type="Proteomes" id="UP001596470"/>
    </source>
</evidence>
<dbReference type="EMBL" id="JBHSYS010000002">
    <property type="protein sequence ID" value="MFC6957502.1"/>
    <property type="molecule type" value="Genomic_DNA"/>
</dbReference>
<gene>
    <name evidence="1" type="ORF">ACFQS3_09880</name>
</gene>
<comment type="caution">
    <text evidence="1">The sequence shown here is derived from an EMBL/GenBank/DDBJ whole genome shotgun (WGS) entry which is preliminary data.</text>
</comment>
<dbReference type="Gene3D" id="1.10.10.10">
    <property type="entry name" value="Winged helix-like DNA-binding domain superfamily/Winged helix DNA-binding domain"/>
    <property type="match status" value="1"/>
</dbReference>
<protein>
    <submittedName>
        <fullName evidence="1">Uncharacterized protein</fullName>
    </submittedName>
</protein>
<evidence type="ECO:0000313" key="1">
    <source>
        <dbReference type="EMBL" id="MFC6957502.1"/>
    </source>
</evidence>
<name>A0ABW2D5A4_9ACTN</name>
<dbReference type="RefSeq" id="WP_382349194.1">
    <property type="nucleotide sequence ID" value="NZ_JBHMBP010000002.1"/>
</dbReference>